<keyword evidence="3" id="KW-1185">Reference proteome</keyword>
<name>A0A545UKP0_9HYPO</name>
<dbReference type="Gene3D" id="3.40.50.150">
    <property type="entry name" value="Vaccinia Virus protein VP39"/>
    <property type="match status" value="1"/>
</dbReference>
<dbReference type="InterPro" id="IPR029063">
    <property type="entry name" value="SAM-dependent_MTases_sf"/>
</dbReference>
<keyword evidence="2" id="KW-0808">Transferase</keyword>
<dbReference type="PANTHER" id="PTHR43591:SF24">
    <property type="entry name" value="2-METHOXY-6-POLYPRENYL-1,4-BENZOQUINOL METHYLASE, MITOCHONDRIAL"/>
    <property type="match status" value="1"/>
</dbReference>
<sequence>MDGTSSSRASSTHLLFIMASNASNAKARLLLAKRRSSDLKSSKVSEHSFREWRPEDELGIDYNSDDQDQPTLRKQSDLISRTEWNGRKFSRFKDSPWCVTDELWRDSLVDYHQFILSTNSTPFKAPVSDTFKQPDKILVIGAGTGTLAIDLARKYQSAEVIGIDTVDNFDKSPPTNCSFQVHIFEPFPTFQPSSFDYIFIIDVNDRIQNLSLFYKRIFQVLKASGHVEHSETQVDVASSDAPFWQQFRQISARIRLKTAIHANDMLQELKEAGFIDAAWATDRLSATPFCSDVEGRVLPVLIDRLGGGFPPKFDLGMDRLNKIIREMCSHMKSEASRIGTKPFATRYILYGTKPDISVRAV</sequence>
<dbReference type="PANTHER" id="PTHR43591">
    <property type="entry name" value="METHYLTRANSFERASE"/>
    <property type="match status" value="1"/>
</dbReference>
<comment type="similarity">
    <text evidence="1">Belongs to the methyltransferase superfamily. LaeA methyltransferase family.</text>
</comment>
<dbReference type="EMBL" id="SPUK01000042">
    <property type="protein sequence ID" value="TQV90029.1"/>
    <property type="molecule type" value="Genomic_DNA"/>
</dbReference>
<dbReference type="GO" id="GO:0008168">
    <property type="term" value="F:methyltransferase activity"/>
    <property type="evidence" value="ECO:0007669"/>
    <property type="project" value="UniProtKB-KW"/>
</dbReference>
<keyword evidence="2" id="KW-0489">Methyltransferase</keyword>
<comment type="caution">
    <text evidence="2">The sequence shown here is derived from an EMBL/GenBank/DDBJ whole genome shotgun (WGS) entry which is preliminary data.</text>
</comment>
<evidence type="ECO:0000313" key="3">
    <source>
        <dbReference type="Proteomes" id="UP000315783"/>
    </source>
</evidence>
<organism evidence="2 3">
    <name type="scientific">Cordyceps javanica</name>
    <dbReference type="NCBI Taxonomy" id="43265"/>
    <lineage>
        <taxon>Eukaryota</taxon>
        <taxon>Fungi</taxon>
        <taxon>Dikarya</taxon>
        <taxon>Ascomycota</taxon>
        <taxon>Pezizomycotina</taxon>
        <taxon>Sordariomycetes</taxon>
        <taxon>Hypocreomycetidae</taxon>
        <taxon>Hypocreales</taxon>
        <taxon>Cordycipitaceae</taxon>
        <taxon>Cordyceps</taxon>
    </lineage>
</organism>
<dbReference type="AlphaFoldDB" id="A0A545UKP0"/>
<reference evidence="2 3" key="1">
    <citation type="journal article" date="2019" name="Appl. Microbiol. Biotechnol.">
        <title>Genome sequence of Isaria javanica and comparative genome analysis insights into family S53 peptidase evolution in fungal entomopathogens.</title>
        <authorList>
            <person name="Lin R."/>
            <person name="Zhang X."/>
            <person name="Xin B."/>
            <person name="Zou M."/>
            <person name="Gao Y."/>
            <person name="Qin F."/>
            <person name="Hu Q."/>
            <person name="Xie B."/>
            <person name="Cheng X."/>
        </authorList>
    </citation>
    <scope>NUCLEOTIDE SEQUENCE [LARGE SCALE GENOMIC DNA]</scope>
    <source>
        <strain evidence="2 3">IJ1G</strain>
    </source>
</reference>
<evidence type="ECO:0000256" key="1">
    <source>
        <dbReference type="ARBA" id="ARBA00038158"/>
    </source>
</evidence>
<gene>
    <name evidence="2" type="ORF">IF1G_11306</name>
</gene>
<protein>
    <submittedName>
        <fullName evidence="2">Methyltransferasedomain-containing protein</fullName>
    </submittedName>
</protein>
<dbReference type="STRING" id="43265.A0A545UKP0"/>
<dbReference type="CDD" id="cd02440">
    <property type="entry name" value="AdoMet_MTases"/>
    <property type="match status" value="1"/>
</dbReference>
<dbReference type="GO" id="GO:0032259">
    <property type="term" value="P:methylation"/>
    <property type="evidence" value="ECO:0007669"/>
    <property type="project" value="UniProtKB-KW"/>
</dbReference>
<dbReference type="Pfam" id="PF13489">
    <property type="entry name" value="Methyltransf_23"/>
    <property type="match status" value="1"/>
</dbReference>
<accession>A0A545UKP0</accession>
<dbReference type="Proteomes" id="UP000315783">
    <property type="component" value="Unassembled WGS sequence"/>
</dbReference>
<dbReference type="SUPFAM" id="SSF53335">
    <property type="entry name" value="S-adenosyl-L-methionine-dependent methyltransferases"/>
    <property type="match status" value="1"/>
</dbReference>
<evidence type="ECO:0000313" key="2">
    <source>
        <dbReference type="EMBL" id="TQV90029.1"/>
    </source>
</evidence>
<proteinExistence type="inferred from homology"/>